<dbReference type="Proteomes" id="UP001066276">
    <property type="component" value="Chromosome 2_2"/>
</dbReference>
<feature type="region of interest" description="Disordered" evidence="1">
    <location>
        <begin position="70"/>
        <end position="94"/>
    </location>
</feature>
<evidence type="ECO:0000256" key="1">
    <source>
        <dbReference type="SAM" id="MobiDB-lite"/>
    </source>
</evidence>
<name>A0AAV7UYY7_PLEWA</name>
<organism evidence="2 3">
    <name type="scientific">Pleurodeles waltl</name>
    <name type="common">Iberian ribbed newt</name>
    <dbReference type="NCBI Taxonomy" id="8319"/>
    <lineage>
        <taxon>Eukaryota</taxon>
        <taxon>Metazoa</taxon>
        <taxon>Chordata</taxon>
        <taxon>Craniata</taxon>
        <taxon>Vertebrata</taxon>
        <taxon>Euteleostomi</taxon>
        <taxon>Amphibia</taxon>
        <taxon>Batrachia</taxon>
        <taxon>Caudata</taxon>
        <taxon>Salamandroidea</taxon>
        <taxon>Salamandridae</taxon>
        <taxon>Pleurodelinae</taxon>
        <taxon>Pleurodeles</taxon>
    </lineage>
</organism>
<proteinExistence type="predicted"/>
<evidence type="ECO:0000313" key="3">
    <source>
        <dbReference type="Proteomes" id="UP001066276"/>
    </source>
</evidence>
<comment type="caution">
    <text evidence="2">The sequence shown here is derived from an EMBL/GenBank/DDBJ whole genome shotgun (WGS) entry which is preliminary data.</text>
</comment>
<dbReference type="AlphaFoldDB" id="A0AAV7UYY7"/>
<gene>
    <name evidence="2" type="ORF">NDU88_002569</name>
</gene>
<protein>
    <submittedName>
        <fullName evidence="2">Uncharacterized protein</fullName>
    </submittedName>
</protein>
<dbReference type="EMBL" id="JANPWB010000004">
    <property type="protein sequence ID" value="KAJ1193268.1"/>
    <property type="molecule type" value="Genomic_DNA"/>
</dbReference>
<sequence length="94" mass="10011">MSPAPPRLSRCTRGAVQAPAVRARASAEKLRPAVVLNGQLPLQSASSSRRRVPQPSLVIVLPLPRCRKLRPPAPSRLQDAPVGGAPVGRARRGR</sequence>
<evidence type="ECO:0000313" key="2">
    <source>
        <dbReference type="EMBL" id="KAJ1193268.1"/>
    </source>
</evidence>
<keyword evidence="3" id="KW-1185">Reference proteome</keyword>
<accession>A0AAV7UYY7</accession>
<reference evidence="2" key="1">
    <citation type="journal article" date="2022" name="bioRxiv">
        <title>Sequencing and chromosome-scale assembly of the giantPleurodeles waltlgenome.</title>
        <authorList>
            <person name="Brown T."/>
            <person name="Elewa A."/>
            <person name="Iarovenko S."/>
            <person name="Subramanian E."/>
            <person name="Araus A.J."/>
            <person name="Petzold A."/>
            <person name="Susuki M."/>
            <person name="Suzuki K.-i.T."/>
            <person name="Hayashi T."/>
            <person name="Toyoda A."/>
            <person name="Oliveira C."/>
            <person name="Osipova E."/>
            <person name="Leigh N.D."/>
            <person name="Simon A."/>
            <person name="Yun M.H."/>
        </authorList>
    </citation>
    <scope>NUCLEOTIDE SEQUENCE</scope>
    <source>
        <strain evidence="2">20211129_DDA</strain>
        <tissue evidence="2">Liver</tissue>
    </source>
</reference>